<feature type="transmembrane region" description="Helical" evidence="1">
    <location>
        <begin position="151"/>
        <end position="172"/>
    </location>
</feature>
<sequence>MNNFLKQDLNRVFRSYSFWLGFFLTIGSCIFGIYPNIKYANDSGALRLFFYAHSVGSTSIYSLIAPLIAAIPYSYSYCIDKQSGFLNYIYIRETKHKYAISRIISNALAGGIVLALPLLIILISVCIFFPIKPAYLGSVVGAFANIFFKSQIMYIFILIVLSFIFGMIYATIGLAISAFTNNKYLAIVFPFFVYLIPAIIFPIFGLDAIEPSTTLIPHANVNTTESMIFIQLGLLLIISTVSFYKGVFRKGD</sequence>
<keyword evidence="1" id="KW-0472">Membrane</keyword>
<feature type="transmembrane region" description="Helical" evidence="1">
    <location>
        <begin position="184"/>
        <end position="206"/>
    </location>
</feature>
<name>A0A231VKF7_THETR</name>
<evidence type="ECO:0000313" key="3">
    <source>
        <dbReference type="Proteomes" id="UP000215301"/>
    </source>
</evidence>
<comment type="caution">
    <text evidence="2">The sequence shown here is derived from an EMBL/GenBank/DDBJ whole genome shotgun (WGS) entry which is preliminary data.</text>
</comment>
<feature type="transmembrane region" description="Helical" evidence="1">
    <location>
        <begin position="49"/>
        <end position="73"/>
    </location>
</feature>
<accession>A0A231VKF7</accession>
<evidence type="ECO:0000313" key="2">
    <source>
        <dbReference type="EMBL" id="OXT08598.1"/>
    </source>
</evidence>
<organism evidence="2 3">
    <name type="scientific">Thermoanaerobacterium thermosaccharolyticum</name>
    <name type="common">Clostridium thermosaccharolyticum</name>
    <dbReference type="NCBI Taxonomy" id="1517"/>
    <lineage>
        <taxon>Bacteria</taxon>
        <taxon>Bacillati</taxon>
        <taxon>Bacillota</taxon>
        <taxon>Clostridia</taxon>
        <taxon>Thermoanaerobacterales</taxon>
        <taxon>Thermoanaerobacteraceae</taxon>
        <taxon>Thermoanaerobacterium</taxon>
    </lineage>
</organism>
<reference evidence="2 3" key="1">
    <citation type="submission" date="2017-06" db="EMBL/GenBank/DDBJ databases">
        <title>Isolation and characterization of a thermophilic and butanogenic Thermoanaerobacterium thermosaccharolyticum M5 capable of efficient degradation of hemicellulose.</title>
        <authorList>
            <person name="Xin F."/>
            <person name="Jiang Y."/>
        </authorList>
    </citation>
    <scope>NUCLEOTIDE SEQUENCE [LARGE SCALE GENOMIC DNA]</scope>
    <source>
        <strain evidence="2 3">M5</strain>
    </source>
</reference>
<dbReference type="AlphaFoldDB" id="A0A231VKF7"/>
<feature type="transmembrane region" description="Helical" evidence="1">
    <location>
        <begin position="16"/>
        <end position="37"/>
    </location>
</feature>
<protein>
    <submittedName>
        <fullName evidence="2">Membrane-spanning protein</fullName>
    </submittedName>
</protein>
<keyword evidence="1" id="KW-0812">Transmembrane</keyword>
<feature type="transmembrane region" description="Helical" evidence="1">
    <location>
        <begin position="107"/>
        <end position="131"/>
    </location>
</feature>
<feature type="transmembrane region" description="Helical" evidence="1">
    <location>
        <begin position="226"/>
        <end position="244"/>
    </location>
</feature>
<dbReference type="PROSITE" id="PS51257">
    <property type="entry name" value="PROKAR_LIPOPROTEIN"/>
    <property type="match status" value="1"/>
</dbReference>
<keyword evidence="1" id="KW-1133">Transmembrane helix</keyword>
<gene>
    <name evidence="2" type="ORF">CE561_04705</name>
</gene>
<evidence type="ECO:0000256" key="1">
    <source>
        <dbReference type="SAM" id="Phobius"/>
    </source>
</evidence>
<dbReference type="EMBL" id="NKHD01000012">
    <property type="protein sequence ID" value="OXT08598.1"/>
    <property type="molecule type" value="Genomic_DNA"/>
</dbReference>
<dbReference type="Proteomes" id="UP000215301">
    <property type="component" value="Unassembled WGS sequence"/>
</dbReference>
<proteinExistence type="predicted"/>